<keyword evidence="7" id="KW-0539">Nucleus</keyword>
<dbReference type="GO" id="GO:0046982">
    <property type="term" value="F:protein heterodimerization activity"/>
    <property type="evidence" value="ECO:0007669"/>
    <property type="project" value="InterPro"/>
</dbReference>
<dbReference type="InterPro" id="IPR009072">
    <property type="entry name" value="Histone-fold"/>
</dbReference>
<dbReference type="EnsemblMetazoa" id="AFAF013439-RA">
    <property type="protein sequence ID" value="AFAF013439-PA"/>
    <property type="gene ID" value="AFAF013439"/>
</dbReference>
<evidence type="ECO:0000313" key="11">
    <source>
        <dbReference type="Proteomes" id="UP000075886"/>
    </source>
</evidence>
<dbReference type="PANTHER" id="PTHR46452:SF1">
    <property type="entry name" value="TRANSCRIPTION INITIATION FACTOR TFIID SUBUNIT 3"/>
    <property type="match status" value="1"/>
</dbReference>
<protein>
    <recommendedName>
        <fullName evidence="9">PHD-type domain-containing protein</fullName>
    </recommendedName>
</protein>
<dbReference type="VEuPathDB" id="VectorBase:AFAF013439"/>
<dbReference type="Proteomes" id="UP000075886">
    <property type="component" value="Unassembled WGS sequence"/>
</dbReference>
<keyword evidence="5" id="KW-0805">Transcription regulation</keyword>
<keyword evidence="11" id="KW-1185">Reference proteome</keyword>
<dbReference type="EMBL" id="AXCN02001617">
    <property type="status" value="NOT_ANNOTATED_CDS"/>
    <property type="molecule type" value="Genomic_DNA"/>
</dbReference>
<dbReference type="AlphaFoldDB" id="A0A182QMZ2"/>
<evidence type="ECO:0000313" key="10">
    <source>
        <dbReference type="EnsemblMetazoa" id="AFAF013439-PA"/>
    </source>
</evidence>
<dbReference type="GO" id="GO:0045944">
    <property type="term" value="P:positive regulation of transcription by RNA polymerase II"/>
    <property type="evidence" value="ECO:0007669"/>
    <property type="project" value="TreeGrafter"/>
</dbReference>
<dbReference type="Gene3D" id="1.10.20.10">
    <property type="entry name" value="Histone, subunit A"/>
    <property type="match status" value="1"/>
</dbReference>
<dbReference type="GO" id="GO:0008270">
    <property type="term" value="F:zinc ion binding"/>
    <property type="evidence" value="ECO:0007669"/>
    <property type="project" value="UniProtKB-KW"/>
</dbReference>
<reference evidence="10" key="2">
    <citation type="submission" date="2020-05" db="UniProtKB">
        <authorList>
            <consortium name="EnsemblMetazoa"/>
        </authorList>
    </citation>
    <scope>IDENTIFICATION</scope>
    <source>
        <strain evidence="10">FAR1</strain>
    </source>
</reference>
<evidence type="ECO:0000256" key="5">
    <source>
        <dbReference type="ARBA" id="ARBA00023015"/>
    </source>
</evidence>
<evidence type="ECO:0000256" key="2">
    <source>
        <dbReference type="ARBA" id="ARBA00022723"/>
    </source>
</evidence>
<dbReference type="SMART" id="SM00249">
    <property type="entry name" value="PHD"/>
    <property type="match status" value="1"/>
</dbReference>
<keyword evidence="6" id="KW-0804">Transcription</keyword>
<dbReference type="InterPro" id="IPR001965">
    <property type="entry name" value="Znf_PHD"/>
</dbReference>
<dbReference type="STRING" id="69004.A0A182QMZ2"/>
<keyword evidence="3 8" id="KW-0863">Zinc-finger</keyword>
<dbReference type="GO" id="GO:0002039">
    <property type="term" value="F:p53 binding"/>
    <property type="evidence" value="ECO:0007669"/>
    <property type="project" value="TreeGrafter"/>
</dbReference>
<dbReference type="PANTHER" id="PTHR46452">
    <property type="entry name" value="TRANSCRIPTION INITIATION FACTOR TFIID SUBUNIT 3"/>
    <property type="match status" value="1"/>
</dbReference>
<dbReference type="Pfam" id="PF07524">
    <property type="entry name" value="Bromo_TP"/>
    <property type="match status" value="1"/>
</dbReference>
<keyword evidence="4" id="KW-0862">Zinc</keyword>
<reference evidence="11" key="1">
    <citation type="submission" date="2014-01" db="EMBL/GenBank/DDBJ databases">
        <title>The Genome Sequence of Anopheles farauti FAR1 (V2).</title>
        <authorList>
            <consortium name="The Broad Institute Genomics Platform"/>
            <person name="Neafsey D.E."/>
            <person name="Besansky N."/>
            <person name="Howell P."/>
            <person name="Walton C."/>
            <person name="Young S.K."/>
            <person name="Zeng Q."/>
            <person name="Gargeya S."/>
            <person name="Fitzgerald M."/>
            <person name="Haas B."/>
            <person name="Abouelleil A."/>
            <person name="Allen A.W."/>
            <person name="Alvarado L."/>
            <person name="Arachchi H.M."/>
            <person name="Berlin A.M."/>
            <person name="Chapman S.B."/>
            <person name="Gainer-Dewar J."/>
            <person name="Goldberg J."/>
            <person name="Griggs A."/>
            <person name="Gujja S."/>
            <person name="Hansen M."/>
            <person name="Howarth C."/>
            <person name="Imamovic A."/>
            <person name="Ireland A."/>
            <person name="Larimer J."/>
            <person name="McCowan C."/>
            <person name="Murphy C."/>
            <person name="Pearson M."/>
            <person name="Poon T.W."/>
            <person name="Priest M."/>
            <person name="Roberts A."/>
            <person name="Saif S."/>
            <person name="Shea T."/>
            <person name="Sisk P."/>
            <person name="Sykes S."/>
            <person name="Wortman J."/>
            <person name="Nusbaum C."/>
            <person name="Birren B."/>
        </authorList>
    </citation>
    <scope>NUCLEOTIDE SEQUENCE [LARGE SCALE GENOMIC DNA]</scope>
    <source>
        <strain evidence="11">FAR1</strain>
    </source>
</reference>
<evidence type="ECO:0000256" key="3">
    <source>
        <dbReference type="ARBA" id="ARBA00022771"/>
    </source>
</evidence>
<dbReference type="Gene3D" id="3.30.40.10">
    <property type="entry name" value="Zinc/RING finger domain, C3HC4 (zinc finger)"/>
    <property type="match status" value="1"/>
</dbReference>
<dbReference type="CDD" id="cd15522">
    <property type="entry name" value="PHD_TAF3"/>
    <property type="match status" value="1"/>
</dbReference>
<sequence>MSSQQYAQHVLKVAIAKICQAIGWDSTHVSAMDMLTDVTHHFLREICCAMHAYCEHYNRTEPNLDDLALAYKHVDINLDALKEYIEFVDPIPIPLKVPKIPLPNETNLNFPMTGSQEPVKRPAHIPEYMPPMPVVEEENAKALPTTIASSFSNIRELVEESEETTSCAEKIVVTSNAVGFGDEMCADIQTIEAKEPVIGETSPVEFETVSQDDEIQQRVQIEQVVQESVSVANSCSLLADDEAALTKDPNLNPAPLKEDYDIILPAVKGFLPVEHSSHFDHWNDQCTTVATTSGMSKKMINKKNKENKKHTHKMTTGATYSSSMLTNGLFSVEELRRRNKDKEKKHRKRDQLFVSPEPATVPVVPKLVLKINRTKVTESPSSETELPQTLRELKPINQQRQGVARSADTFDAAPTHVSNVDGNLLSICPACGRVEDDRPMIACDECGAWYDWECVGILVPPEADEVWYCPGCIGEK</sequence>
<evidence type="ECO:0000256" key="4">
    <source>
        <dbReference type="ARBA" id="ARBA00022833"/>
    </source>
</evidence>
<name>A0A182QMZ2_9DIPT</name>
<keyword evidence="2" id="KW-0479">Metal-binding</keyword>
<evidence type="ECO:0000256" key="8">
    <source>
        <dbReference type="PROSITE-ProRule" id="PRU00146"/>
    </source>
</evidence>
<dbReference type="InterPro" id="IPR019787">
    <property type="entry name" value="Znf_PHD-finger"/>
</dbReference>
<dbReference type="SMART" id="SM00576">
    <property type="entry name" value="BTP"/>
    <property type="match status" value="1"/>
</dbReference>
<comment type="subcellular location">
    <subcellularLocation>
        <location evidence="1">Nucleus</location>
    </subcellularLocation>
</comment>
<evidence type="ECO:0000259" key="9">
    <source>
        <dbReference type="PROSITE" id="PS50016"/>
    </source>
</evidence>
<dbReference type="SUPFAM" id="SSF57903">
    <property type="entry name" value="FYVE/PHD zinc finger"/>
    <property type="match status" value="1"/>
</dbReference>
<evidence type="ECO:0000256" key="1">
    <source>
        <dbReference type="ARBA" id="ARBA00004123"/>
    </source>
</evidence>
<organism evidence="10 11">
    <name type="scientific">Anopheles farauti</name>
    <dbReference type="NCBI Taxonomy" id="69004"/>
    <lineage>
        <taxon>Eukaryota</taxon>
        <taxon>Metazoa</taxon>
        <taxon>Ecdysozoa</taxon>
        <taxon>Arthropoda</taxon>
        <taxon>Hexapoda</taxon>
        <taxon>Insecta</taxon>
        <taxon>Pterygota</taxon>
        <taxon>Neoptera</taxon>
        <taxon>Endopterygota</taxon>
        <taxon>Diptera</taxon>
        <taxon>Nematocera</taxon>
        <taxon>Culicoidea</taxon>
        <taxon>Culicidae</taxon>
        <taxon>Anophelinae</taxon>
        <taxon>Anopheles</taxon>
    </lineage>
</organism>
<dbReference type="InterPro" id="IPR011011">
    <property type="entry name" value="Znf_FYVE_PHD"/>
</dbReference>
<evidence type="ECO:0000256" key="6">
    <source>
        <dbReference type="ARBA" id="ARBA00023163"/>
    </source>
</evidence>
<dbReference type="SUPFAM" id="SSF47113">
    <property type="entry name" value="Histone-fold"/>
    <property type="match status" value="1"/>
</dbReference>
<dbReference type="CDD" id="cd22916">
    <property type="entry name" value="HFD_TAF3"/>
    <property type="match status" value="1"/>
</dbReference>
<dbReference type="Pfam" id="PF00628">
    <property type="entry name" value="PHD"/>
    <property type="match status" value="1"/>
</dbReference>
<feature type="domain" description="PHD-type" evidence="9">
    <location>
        <begin position="425"/>
        <end position="475"/>
    </location>
</feature>
<dbReference type="GO" id="GO:0005669">
    <property type="term" value="C:transcription factor TFIID complex"/>
    <property type="evidence" value="ECO:0007669"/>
    <property type="project" value="TreeGrafter"/>
</dbReference>
<evidence type="ECO:0000256" key="7">
    <source>
        <dbReference type="ARBA" id="ARBA00023242"/>
    </source>
</evidence>
<dbReference type="InterPro" id="IPR013083">
    <property type="entry name" value="Znf_RING/FYVE/PHD"/>
</dbReference>
<dbReference type="PROSITE" id="PS50016">
    <property type="entry name" value="ZF_PHD_2"/>
    <property type="match status" value="1"/>
</dbReference>
<accession>A0A182QMZ2</accession>
<dbReference type="InterPro" id="IPR006565">
    <property type="entry name" value="BTP"/>
</dbReference>
<proteinExistence type="predicted"/>